<gene>
    <name evidence="2" type="ORF">PCOR1329_LOCUS13128</name>
</gene>
<feature type="non-terminal residue" evidence="2">
    <location>
        <position position="1"/>
    </location>
</feature>
<evidence type="ECO:0000256" key="1">
    <source>
        <dbReference type="SAM" id="MobiDB-lite"/>
    </source>
</evidence>
<dbReference type="EMBL" id="CAUYUJ010003866">
    <property type="protein sequence ID" value="CAK0807176.1"/>
    <property type="molecule type" value="Genomic_DNA"/>
</dbReference>
<organism evidence="2 3">
    <name type="scientific">Prorocentrum cordatum</name>
    <dbReference type="NCBI Taxonomy" id="2364126"/>
    <lineage>
        <taxon>Eukaryota</taxon>
        <taxon>Sar</taxon>
        <taxon>Alveolata</taxon>
        <taxon>Dinophyceae</taxon>
        <taxon>Prorocentrales</taxon>
        <taxon>Prorocentraceae</taxon>
        <taxon>Prorocentrum</taxon>
    </lineage>
</organism>
<proteinExistence type="predicted"/>
<sequence length="165" mass="17402">RAPSKIEASHVWDGRAMCGGRQRPPAATAAWLAGARPPTACILSAVRRSRPAAAPATAPPLSPGAPPPPQRPGIHSALAAPPQTAEDVGRLLENRDALDTIIALENQGRYMEGIIAGWSSGHRQEPMTEEELRTARATERGPRRPAARARASQGPRGRAGPLTAR</sequence>
<feature type="compositionally biased region" description="Basic and acidic residues" evidence="1">
    <location>
        <begin position="122"/>
        <end position="142"/>
    </location>
</feature>
<reference evidence="2" key="1">
    <citation type="submission" date="2023-10" db="EMBL/GenBank/DDBJ databases">
        <authorList>
            <person name="Chen Y."/>
            <person name="Shah S."/>
            <person name="Dougan E. K."/>
            <person name="Thang M."/>
            <person name="Chan C."/>
        </authorList>
    </citation>
    <scope>NUCLEOTIDE SEQUENCE [LARGE SCALE GENOMIC DNA]</scope>
</reference>
<feature type="region of interest" description="Disordered" evidence="1">
    <location>
        <begin position="48"/>
        <end position="89"/>
    </location>
</feature>
<feature type="compositionally biased region" description="Pro residues" evidence="1">
    <location>
        <begin position="57"/>
        <end position="71"/>
    </location>
</feature>
<feature type="compositionally biased region" description="Low complexity" evidence="1">
    <location>
        <begin position="148"/>
        <end position="165"/>
    </location>
</feature>
<keyword evidence="3" id="KW-1185">Reference proteome</keyword>
<feature type="region of interest" description="Disordered" evidence="1">
    <location>
        <begin position="120"/>
        <end position="165"/>
    </location>
</feature>
<evidence type="ECO:0000313" key="3">
    <source>
        <dbReference type="Proteomes" id="UP001189429"/>
    </source>
</evidence>
<evidence type="ECO:0000313" key="2">
    <source>
        <dbReference type="EMBL" id="CAK0807176.1"/>
    </source>
</evidence>
<protein>
    <submittedName>
        <fullName evidence="2">Uncharacterized protein</fullName>
    </submittedName>
</protein>
<name>A0ABN9QP62_9DINO</name>
<accession>A0ABN9QP62</accession>
<comment type="caution">
    <text evidence="2">The sequence shown here is derived from an EMBL/GenBank/DDBJ whole genome shotgun (WGS) entry which is preliminary data.</text>
</comment>
<dbReference type="Proteomes" id="UP001189429">
    <property type="component" value="Unassembled WGS sequence"/>
</dbReference>